<dbReference type="EMBL" id="KZ559536">
    <property type="protein sequence ID" value="PLN81493.1"/>
    <property type="molecule type" value="Genomic_DNA"/>
</dbReference>
<accession>A0A2J5HVP1</accession>
<sequence length="341" mass="36808">MTTQNLLLIISYKDGVFIPENLPGLPISSTSAIINNGMTGLLSADFLIALTDILRDEPLSGYSFQTAWIDFEGYYHVVLTRDGVSEAPSTPSTSSSFSFSTTSSATSSLIINDDDIHDAINHTQHPTEWYMGEESHFQNFFDEEEQEAQDEEQEQVQANGLSATIGWPTTPTSHTTSTDPSPRWHTFALDGSVLDSDSVPDLDCAFDTASERSAHSHPRSSQSHYGWEEFADLAEDDDVVVVVAVSGSHITTTTNTNSNDDDNDDGTDGNGGTTSLPVAAGTTAADNTHRVAWYPYALDEVALDSDTESVCGFGPASERSADSLLPPLPTLSPRVRVCRSV</sequence>
<dbReference type="AlphaFoldDB" id="A0A2J5HVP1"/>
<evidence type="ECO:0000313" key="2">
    <source>
        <dbReference type="EMBL" id="PLN81493.1"/>
    </source>
</evidence>
<keyword evidence="3" id="KW-1185">Reference proteome</keyword>
<protein>
    <submittedName>
        <fullName evidence="2">Uncharacterized protein</fullName>
    </submittedName>
</protein>
<evidence type="ECO:0000313" key="3">
    <source>
        <dbReference type="Proteomes" id="UP000235023"/>
    </source>
</evidence>
<feature type="region of interest" description="Disordered" evidence="1">
    <location>
        <begin position="143"/>
        <end position="184"/>
    </location>
</feature>
<reference evidence="3" key="1">
    <citation type="submission" date="2017-12" db="EMBL/GenBank/DDBJ databases">
        <authorList>
            <consortium name="DOE Joint Genome Institute"/>
            <person name="Mondo S.J."/>
            <person name="Kjaerbolling I."/>
            <person name="Vesth T.C."/>
            <person name="Frisvad J.C."/>
            <person name="Nybo J.L."/>
            <person name="Theobald S."/>
            <person name="Kuo A."/>
            <person name="Bowyer P."/>
            <person name="Matsuda Y."/>
            <person name="Lyhne E.K."/>
            <person name="Kogle M.E."/>
            <person name="Clum A."/>
            <person name="Lipzen A."/>
            <person name="Salamov A."/>
            <person name="Ngan C.Y."/>
            <person name="Daum C."/>
            <person name="Chiniquy J."/>
            <person name="Barry K."/>
            <person name="LaButti K."/>
            <person name="Haridas S."/>
            <person name="Simmons B.A."/>
            <person name="Magnuson J.K."/>
            <person name="Mortensen U.H."/>
            <person name="Larsen T.O."/>
            <person name="Grigoriev I.V."/>
            <person name="Baker S.E."/>
            <person name="Andersen M.R."/>
            <person name="Nordberg H.P."/>
            <person name="Cantor M.N."/>
            <person name="Hua S.X."/>
        </authorList>
    </citation>
    <scope>NUCLEOTIDE SEQUENCE [LARGE SCALE GENOMIC DNA]</scope>
    <source>
        <strain evidence="3">IBT 19404</strain>
    </source>
</reference>
<feature type="region of interest" description="Disordered" evidence="1">
    <location>
        <begin position="251"/>
        <end position="281"/>
    </location>
</feature>
<gene>
    <name evidence="2" type="ORF">BDW42DRAFT_193703</name>
</gene>
<feature type="compositionally biased region" description="Low complexity" evidence="1">
    <location>
        <begin position="168"/>
        <end position="181"/>
    </location>
</feature>
<dbReference type="OrthoDB" id="10503852at2759"/>
<feature type="compositionally biased region" description="Acidic residues" evidence="1">
    <location>
        <begin position="143"/>
        <end position="154"/>
    </location>
</feature>
<name>A0A2J5HVP1_9EURO</name>
<proteinExistence type="predicted"/>
<evidence type="ECO:0000256" key="1">
    <source>
        <dbReference type="SAM" id="MobiDB-lite"/>
    </source>
</evidence>
<organism evidence="2 3">
    <name type="scientific">Aspergillus taichungensis</name>
    <dbReference type="NCBI Taxonomy" id="482145"/>
    <lineage>
        <taxon>Eukaryota</taxon>
        <taxon>Fungi</taxon>
        <taxon>Dikarya</taxon>
        <taxon>Ascomycota</taxon>
        <taxon>Pezizomycotina</taxon>
        <taxon>Eurotiomycetes</taxon>
        <taxon>Eurotiomycetidae</taxon>
        <taxon>Eurotiales</taxon>
        <taxon>Aspergillaceae</taxon>
        <taxon>Aspergillus</taxon>
        <taxon>Aspergillus subgen. Circumdati</taxon>
    </lineage>
</organism>
<dbReference type="Proteomes" id="UP000235023">
    <property type="component" value="Unassembled WGS sequence"/>
</dbReference>